<comment type="caution">
    <text evidence="1">The sequence shown here is derived from an EMBL/GenBank/DDBJ whole genome shotgun (WGS) entry which is preliminary data.</text>
</comment>
<accession>A0AAP0FQL3</accession>
<protein>
    <submittedName>
        <fullName evidence="1">Uncharacterized protein</fullName>
    </submittedName>
</protein>
<organism evidence="1 2">
    <name type="scientific">Stephania yunnanensis</name>
    <dbReference type="NCBI Taxonomy" id="152371"/>
    <lineage>
        <taxon>Eukaryota</taxon>
        <taxon>Viridiplantae</taxon>
        <taxon>Streptophyta</taxon>
        <taxon>Embryophyta</taxon>
        <taxon>Tracheophyta</taxon>
        <taxon>Spermatophyta</taxon>
        <taxon>Magnoliopsida</taxon>
        <taxon>Ranunculales</taxon>
        <taxon>Menispermaceae</taxon>
        <taxon>Menispermoideae</taxon>
        <taxon>Cissampelideae</taxon>
        <taxon>Stephania</taxon>
    </lineage>
</organism>
<dbReference type="Gene3D" id="3.40.50.2000">
    <property type="entry name" value="Glycogen Phosphorylase B"/>
    <property type="match status" value="1"/>
</dbReference>
<evidence type="ECO:0000313" key="2">
    <source>
        <dbReference type="Proteomes" id="UP001420932"/>
    </source>
</evidence>
<dbReference type="SUPFAM" id="SSF53756">
    <property type="entry name" value="UDP-Glycosyltransferase/glycogen phosphorylase"/>
    <property type="match status" value="1"/>
</dbReference>
<gene>
    <name evidence="1" type="ORF">Syun_023900</name>
</gene>
<dbReference type="EMBL" id="JBBNAF010000010">
    <property type="protein sequence ID" value="KAK9107889.1"/>
    <property type="molecule type" value="Genomic_DNA"/>
</dbReference>
<dbReference type="Proteomes" id="UP001420932">
    <property type="component" value="Unassembled WGS sequence"/>
</dbReference>
<dbReference type="AlphaFoldDB" id="A0AAP0FQL3"/>
<proteinExistence type="predicted"/>
<keyword evidence="2" id="KW-1185">Reference proteome</keyword>
<name>A0AAP0FQL3_9MAGN</name>
<sequence length="175" mass="19472">MALLGKLQEPLSKEVQLIRGETEHFNMKAETMTIEEVKRQRSKATTNENIAVPIELCEIVGKIPTDPHHPIHLQFFSDGLPLDYDRKANLDHYKDTSARPAPKTSPPHRHLPHNFSCIVMNPFVPWVSDVAAQHRIPAPCTFGSNPALSTPSPAPEASLLFFTADSSSGEEMRNV</sequence>
<evidence type="ECO:0000313" key="1">
    <source>
        <dbReference type="EMBL" id="KAK9107889.1"/>
    </source>
</evidence>
<reference evidence="1 2" key="1">
    <citation type="submission" date="2024-01" db="EMBL/GenBank/DDBJ databases">
        <title>Genome assemblies of Stephania.</title>
        <authorList>
            <person name="Yang L."/>
        </authorList>
    </citation>
    <scope>NUCLEOTIDE SEQUENCE [LARGE SCALE GENOMIC DNA]</scope>
    <source>
        <strain evidence="1">YNDBR</strain>
        <tissue evidence="1">Leaf</tissue>
    </source>
</reference>